<name>A0A0C2I7H6_THEKT</name>
<dbReference type="SUPFAM" id="SSF117281">
    <property type="entry name" value="Kelch motif"/>
    <property type="match status" value="1"/>
</dbReference>
<dbReference type="InterPro" id="IPR015915">
    <property type="entry name" value="Kelch-typ_b-propeller"/>
</dbReference>
<evidence type="ECO:0000313" key="3">
    <source>
        <dbReference type="EMBL" id="KII61153.1"/>
    </source>
</evidence>
<dbReference type="InterPro" id="IPR052125">
    <property type="entry name" value="KLHDC10"/>
</dbReference>
<dbReference type="OrthoDB" id="432528at2759"/>
<proteinExistence type="predicted"/>
<sequence length="326" mass="37623">MNVWNVQAELRNRRGHCMTSFNEFLIIYGGRCISSRTLYNELWTYNTITETWKKYFAPIEAEDTCVSSSMCAVENSVYIFGGRGFSVFEPATNLLLSFDVINKTWRTLSPWIDDYDPDFPHPLYGSGLFYHSGSLYVLGGVDNYMVVFKMYRFCLKTFTWSLVLQNEPKPSLDYRIFGTVFKDELYIFGGPPLLETNKFASFNIFNFSSNTWSTRATNVKDKWDPKIRIHDSYTFSDHFGYLSRGTDITGYNSDIWRIDLDTLLWCKLDYTFPAGLFFHSMAIVSGCYLYSYGSVGDGIVHSNMLRRITLQPPTLYHLCLGSSADH</sequence>
<keyword evidence="4" id="KW-1185">Reference proteome</keyword>
<evidence type="ECO:0000256" key="1">
    <source>
        <dbReference type="ARBA" id="ARBA00022441"/>
    </source>
</evidence>
<evidence type="ECO:0000313" key="4">
    <source>
        <dbReference type="Proteomes" id="UP000031668"/>
    </source>
</evidence>
<reference evidence="3 4" key="1">
    <citation type="journal article" date="2014" name="Genome Biol. Evol.">
        <title>The genome of the myxosporean Thelohanellus kitauei shows adaptations to nutrient acquisition within its fish host.</title>
        <authorList>
            <person name="Yang Y."/>
            <person name="Xiong J."/>
            <person name="Zhou Z."/>
            <person name="Huo F."/>
            <person name="Miao W."/>
            <person name="Ran C."/>
            <person name="Liu Y."/>
            <person name="Zhang J."/>
            <person name="Feng J."/>
            <person name="Wang M."/>
            <person name="Wang M."/>
            <person name="Wang L."/>
            <person name="Yao B."/>
        </authorList>
    </citation>
    <scope>NUCLEOTIDE SEQUENCE [LARGE SCALE GENOMIC DNA]</scope>
    <source>
        <strain evidence="3">Wuqing</strain>
    </source>
</reference>
<evidence type="ECO:0000256" key="2">
    <source>
        <dbReference type="ARBA" id="ARBA00022737"/>
    </source>
</evidence>
<dbReference type="GO" id="GO:0032874">
    <property type="term" value="P:positive regulation of stress-activated MAPK cascade"/>
    <property type="evidence" value="ECO:0007669"/>
    <property type="project" value="TreeGrafter"/>
</dbReference>
<keyword evidence="1" id="KW-0880">Kelch repeat</keyword>
<protein>
    <submittedName>
        <fullName evidence="3">Kelch domain-containing protein 10</fullName>
    </submittedName>
</protein>
<keyword evidence="2" id="KW-0677">Repeat</keyword>
<gene>
    <name evidence="3" type="ORF">RF11_16436</name>
</gene>
<organism evidence="3 4">
    <name type="scientific">Thelohanellus kitauei</name>
    <name type="common">Myxosporean</name>
    <dbReference type="NCBI Taxonomy" id="669202"/>
    <lineage>
        <taxon>Eukaryota</taxon>
        <taxon>Metazoa</taxon>
        <taxon>Cnidaria</taxon>
        <taxon>Myxozoa</taxon>
        <taxon>Myxosporea</taxon>
        <taxon>Bivalvulida</taxon>
        <taxon>Platysporina</taxon>
        <taxon>Myxobolidae</taxon>
        <taxon>Thelohanellus</taxon>
    </lineage>
</organism>
<dbReference type="EMBL" id="JWZT01005375">
    <property type="protein sequence ID" value="KII61153.1"/>
    <property type="molecule type" value="Genomic_DNA"/>
</dbReference>
<dbReference type="Gene3D" id="2.120.10.80">
    <property type="entry name" value="Kelch-type beta propeller"/>
    <property type="match status" value="2"/>
</dbReference>
<dbReference type="PANTHER" id="PTHR46428">
    <property type="entry name" value="KELCH DOMAIN-CONTAINING PROTEIN 10"/>
    <property type="match status" value="1"/>
</dbReference>
<dbReference type="AlphaFoldDB" id="A0A0C2I7H6"/>
<accession>A0A0C2I7H6</accession>
<dbReference type="Pfam" id="PF24681">
    <property type="entry name" value="Kelch_KLHDC2_KLHL20_DRC7"/>
    <property type="match status" value="1"/>
</dbReference>
<comment type="caution">
    <text evidence="3">The sequence shown here is derived from an EMBL/GenBank/DDBJ whole genome shotgun (WGS) entry which is preliminary data.</text>
</comment>
<dbReference type="PANTHER" id="PTHR46428:SF1">
    <property type="entry name" value="KELCH DOMAIN-CONTAINING PROTEIN 10"/>
    <property type="match status" value="1"/>
</dbReference>
<dbReference type="Proteomes" id="UP000031668">
    <property type="component" value="Unassembled WGS sequence"/>
</dbReference>